<keyword evidence="4" id="KW-1185">Reference proteome</keyword>
<protein>
    <recommendedName>
        <fullName evidence="2">DUF5704 domain-containing protein</fullName>
    </recommendedName>
</protein>
<proteinExistence type="predicted"/>
<feature type="domain" description="DUF5704" evidence="2">
    <location>
        <begin position="340"/>
        <end position="518"/>
    </location>
</feature>
<feature type="region of interest" description="Disordered" evidence="1">
    <location>
        <begin position="391"/>
        <end position="410"/>
    </location>
</feature>
<feature type="compositionally biased region" description="Polar residues" evidence="1">
    <location>
        <begin position="485"/>
        <end position="502"/>
    </location>
</feature>
<evidence type="ECO:0000259" key="2">
    <source>
        <dbReference type="Pfam" id="PF18964"/>
    </source>
</evidence>
<reference evidence="3 4" key="1">
    <citation type="submission" date="2021-03" db="EMBL/GenBank/DDBJ databases">
        <title>Genomic Encyclopedia of Type Strains, Phase IV (KMG-IV): sequencing the most valuable type-strain genomes for metagenomic binning, comparative biology and taxonomic classification.</title>
        <authorList>
            <person name="Goeker M."/>
        </authorList>
    </citation>
    <scope>NUCLEOTIDE SEQUENCE [LARGE SCALE GENOMIC DNA]</scope>
    <source>
        <strain evidence="3 4">DSM 21292</strain>
    </source>
</reference>
<sequence>MIRKIITPLLSMVLILSSFLTIFMFRPGEANAIGVSRMYNDPVKAPNIYYFVGMVYFEVWKKADGTWTDNKKPGQSYRVDGFDYTFTFNSNRKIKDVKAEVFNFKWDNAVNTFNASRTGELSQNPLDYYKNSASTQYSLNKGSWTGKGTNEAFIPLYVDPGKLEAVLNPIDRKQEEIDKNNQVFHPNVEGYRYYFPTLFTIELEPTEGQAVIKHWTTTGQSLDGIDGFTDKEVKLEKDKEYNFAHTAPGEKYTYEGYKKSTLAAPSGGSRSSGDPGKFTYNGKYPVYYVYFYYKLKNDETPEIPNNVCTPPQPGRTLEGKYMDPVVTGIIKADQRGSEPFDVLKGIPTSESLYGNVFSRDYLFQNQFVQMTGTCTYTVNVEQTWTLTWTEESTTTDAEGNSQTVRTPKSDTEVVPSQYQVVRPYAYWTIDELSVYNIQEATLINYAFNGEQITITPEGYTPPEFQAEETGNLYPPPQPGTQQGPSRTKSGGNSRPSPDQENLQDVAEAAVPDVEVENDSLVFKGQTIMNKLRTAKEGPQPEQIPAPVQIGKDVLYSPYHYIPIGKTNKKDTTSKGLINYILADGSIDAEEEELEYDIYGINTVTVHTPVVNYSLVSDDQPHNQKTTPNMNRSALILERPFTVRIPTSGQHLDVNSYPGYGNRDYAKYYRTKQVRFPFDVYSTDRTQFYPRDTWIDIPVYVLDTTFYLPVWVDEGDYQVEFRNIAENAPADFESMSRSNAQPDANTDLTYHLASDEVSVEVIGRLYDFQITDIADYSWELVFRRFKGSIAPTWISYWTGTQDIDGDKRGNKPQFTVPIRPGSHPLQGYQNVAVKTGYHFKFDFKTKGNMFGPRDGIRLTPTFDFVSKDGKTRVPVDLYYSTNQRNFIRIGSAEDQVKRFVILNDRLRQVPSEQLRDTATYKYNRYGEIHPGMMSERSYQDYYREKYTKMKTPVGGYSLLLMPEQLRTFIGPKTNIPTTASADVLRANAAIQQWYGEYSLPAEPYVVQAGTNLAEYGRTHGGLDAKSPIFLKDGYIVVNFDLESIREGNLAAPHLQYIHAPLMNQWLLEGFQRQVEDSYGNSFALRDGDVVFYHADRSSRDDFSAQVPH</sequence>
<comment type="caution">
    <text evidence="3">The sequence shown here is derived from an EMBL/GenBank/DDBJ whole genome shotgun (WGS) entry which is preliminary data.</text>
</comment>
<evidence type="ECO:0000313" key="4">
    <source>
        <dbReference type="Proteomes" id="UP000810207"/>
    </source>
</evidence>
<dbReference type="RefSeq" id="WP_342357485.1">
    <property type="nucleotide sequence ID" value="NZ_CBCSLC010000035.1"/>
</dbReference>
<evidence type="ECO:0000313" key="3">
    <source>
        <dbReference type="EMBL" id="MBP2245175.1"/>
    </source>
</evidence>
<gene>
    <name evidence="3" type="ORF">J2Z28_001791</name>
</gene>
<accession>A0ABS4RS67</accession>
<feature type="compositionally biased region" description="Polar residues" evidence="1">
    <location>
        <begin position="396"/>
        <end position="406"/>
    </location>
</feature>
<feature type="region of interest" description="Disordered" evidence="1">
    <location>
        <begin position="454"/>
        <end position="502"/>
    </location>
</feature>
<name>A0ABS4RS67_PAEXY</name>
<dbReference type="EMBL" id="JAGIKV010000005">
    <property type="protein sequence ID" value="MBP2245175.1"/>
    <property type="molecule type" value="Genomic_DNA"/>
</dbReference>
<dbReference type="Pfam" id="PF18964">
    <property type="entry name" value="DUF5704"/>
    <property type="match status" value="1"/>
</dbReference>
<organism evidence="3 4">
    <name type="scientific">Paenibacillus xylanexedens</name>
    <dbReference type="NCBI Taxonomy" id="528191"/>
    <lineage>
        <taxon>Bacteria</taxon>
        <taxon>Bacillati</taxon>
        <taxon>Bacillota</taxon>
        <taxon>Bacilli</taxon>
        <taxon>Bacillales</taxon>
        <taxon>Paenibacillaceae</taxon>
        <taxon>Paenibacillus</taxon>
    </lineage>
</organism>
<dbReference type="InterPro" id="IPR043759">
    <property type="entry name" value="DUF5704"/>
</dbReference>
<evidence type="ECO:0000256" key="1">
    <source>
        <dbReference type="SAM" id="MobiDB-lite"/>
    </source>
</evidence>
<dbReference type="Proteomes" id="UP000810207">
    <property type="component" value="Unassembled WGS sequence"/>
</dbReference>